<reference evidence="3" key="1">
    <citation type="submission" date="2017-01" db="EMBL/GenBank/DDBJ databases">
        <authorList>
            <person name="Mah S.A."/>
            <person name="Swanson W.J."/>
            <person name="Moy G.W."/>
            <person name="Vacquier V.D."/>
        </authorList>
    </citation>
    <scope>NUCLEOTIDE SEQUENCE [LARGE SCALE GENOMIC DNA]</scope>
    <source>
        <strain evidence="3">124861</strain>
    </source>
</reference>
<proteinExistence type="predicted"/>
<feature type="domain" description="DUF7832" evidence="1">
    <location>
        <begin position="3"/>
        <end position="117"/>
    </location>
</feature>
<accession>A0A1X3DER0</accession>
<dbReference type="STRING" id="1931275.BV914_06005"/>
<name>A0A1X3DER0_9NEIS</name>
<dbReference type="EMBL" id="MTAB01000025">
    <property type="protein sequence ID" value="OSI18418.1"/>
    <property type="molecule type" value="Genomic_DNA"/>
</dbReference>
<evidence type="ECO:0000259" key="1">
    <source>
        <dbReference type="Pfam" id="PF25191"/>
    </source>
</evidence>
<dbReference type="InterPro" id="IPR057154">
    <property type="entry name" value="DUF7832"/>
</dbReference>
<comment type="caution">
    <text evidence="2">The sequence shown here is derived from an EMBL/GenBank/DDBJ whole genome shotgun (WGS) entry which is preliminary data.</text>
</comment>
<evidence type="ECO:0000313" key="2">
    <source>
        <dbReference type="EMBL" id="OSI18418.1"/>
    </source>
</evidence>
<organism evidence="2 3">
    <name type="scientific">Neisseria dumasiana</name>
    <dbReference type="NCBI Taxonomy" id="1931275"/>
    <lineage>
        <taxon>Bacteria</taxon>
        <taxon>Pseudomonadati</taxon>
        <taxon>Pseudomonadota</taxon>
        <taxon>Betaproteobacteria</taxon>
        <taxon>Neisseriales</taxon>
        <taxon>Neisseriaceae</taxon>
        <taxon>Neisseria</taxon>
    </lineage>
</organism>
<gene>
    <name evidence="2" type="ORF">BV912_09725</name>
</gene>
<protein>
    <recommendedName>
        <fullName evidence="1">DUF7832 domain-containing protein</fullName>
    </recommendedName>
</protein>
<dbReference type="Proteomes" id="UP000193303">
    <property type="component" value="Unassembled WGS sequence"/>
</dbReference>
<sequence>MHYDHITFHTEENYPSDLPKENAANHMGYYYKWAVSQNLHSPEAEALPRFTELQNGILSGAEFVLTQLGGGIDTTCFNDLGNRFTQYYYHDEDEGYGNFMIDYFLALGIETEEHFYHTQNTRENQQILNRVFQTAFEEWQDSLKS</sequence>
<dbReference type="AlphaFoldDB" id="A0A1X3DER0"/>
<dbReference type="OrthoDB" id="4827574at2"/>
<dbReference type="Pfam" id="PF25191">
    <property type="entry name" value="DUF7832"/>
    <property type="match status" value="1"/>
</dbReference>
<evidence type="ECO:0000313" key="3">
    <source>
        <dbReference type="Proteomes" id="UP000193303"/>
    </source>
</evidence>